<evidence type="ECO:0000256" key="1">
    <source>
        <dbReference type="ARBA" id="ARBA00004370"/>
    </source>
</evidence>
<dbReference type="GO" id="GO:0016020">
    <property type="term" value="C:membrane"/>
    <property type="evidence" value="ECO:0007669"/>
    <property type="project" value="UniProtKB-SubCell"/>
</dbReference>
<sequence>MISAPRRDPLFGGLTRPPTYLGLPVEALLIIAGGSVIAFLLTSLADAPTIWQFASLGLGGSLYVATRLICARDLRALRYLFLQVATKGRHRTRRYWLCGSYAPLPCRHR</sequence>
<keyword evidence="3 5" id="KW-1133">Transmembrane helix</keyword>
<name>A0A4R3YQV9_9GAMM</name>
<evidence type="ECO:0000256" key="4">
    <source>
        <dbReference type="ARBA" id="ARBA00023136"/>
    </source>
</evidence>
<accession>A0A4R3YQV9</accession>
<protein>
    <submittedName>
        <fullName evidence="6">Type IV secretory pathway VirB3-like protein</fullName>
    </submittedName>
</protein>
<organism evidence="6 7">
    <name type="scientific">Luteibacter rhizovicinus</name>
    <dbReference type="NCBI Taxonomy" id="242606"/>
    <lineage>
        <taxon>Bacteria</taxon>
        <taxon>Pseudomonadati</taxon>
        <taxon>Pseudomonadota</taxon>
        <taxon>Gammaproteobacteria</taxon>
        <taxon>Lysobacterales</taxon>
        <taxon>Rhodanobacteraceae</taxon>
        <taxon>Luteibacter</taxon>
    </lineage>
</organism>
<dbReference type="RefSeq" id="WP_132143364.1">
    <property type="nucleotide sequence ID" value="NZ_SMCS01000003.1"/>
</dbReference>
<keyword evidence="7" id="KW-1185">Reference proteome</keyword>
<evidence type="ECO:0000313" key="6">
    <source>
        <dbReference type="EMBL" id="TCV94756.1"/>
    </source>
</evidence>
<feature type="transmembrane region" description="Helical" evidence="5">
    <location>
        <begin position="21"/>
        <end position="44"/>
    </location>
</feature>
<evidence type="ECO:0000256" key="2">
    <source>
        <dbReference type="ARBA" id="ARBA00022692"/>
    </source>
</evidence>
<dbReference type="InterPro" id="IPR007792">
    <property type="entry name" value="T4SS_VirB3/TrbD/AvhB"/>
</dbReference>
<dbReference type="OrthoDB" id="6624477at2"/>
<evidence type="ECO:0000256" key="5">
    <source>
        <dbReference type="SAM" id="Phobius"/>
    </source>
</evidence>
<evidence type="ECO:0000313" key="7">
    <source>
        <dbReference type="Proteomes" id="UP000295645"/>
    </source>
</evidence>
<keyword evidence="2 5" id="KW-0812">Transmembrane</keyword>
<reference evidence="6 7" key="1">
    <citation type="submission" date="2019-03" db="EMBL/GenBank/DDBJ databases">
        <title>Above-ground endophytic microbial communities from plants in different locations in the United States.</title>
        <authorList>
            <person name="Frank C."/>
        </authorList>
    </citation>
    <scope>NUCLEOTIDE SEQUENCE [LARGE SCALE GENOMIC DNA]</scope>
    <source>
        <strain evidence="6 7">LP_13_YM</strain>
    </source>
</reference>
<comment type="subcellular location">
    <subcellularLocation>
        <location evidence="1">Membrane</location>
    </subcellularLocation>
</comment>
<dbReference type="Pfam" id="PF05101">
    <property type="entry name" value="VirB3"/>
    <property type="match status" value="1"/>
</dbReference>
<dbReference type="AlphaFoldDB" id="A0A4R3YQV9"/>
<dbReference type="Proteomes" id="UP000295645">
    <property type="component" value="Unassembled WGS sequence"/>
</dbReference>
<keyword evidence="4 5" id="KW-0472">Membrane</keyword>
<feature type="transmembrane region" description="Helical" evidence="5">
    <location>
        <begin position="50"/>
        <end position="70"/>
    </location>
</feature>
<comment type="caution">
    <text evidence="6">The sequence shown here is derived from an EMBL/GenBank/DDBJ whole genome shotgun (WGS) entry which is preliminary data.</text>
</comment>
<dbReference type="EMBL" id="SMCS01000003">
    <property type="protein sequence ID" value="TCV94756.1"/>
    <property type="molecule type" value="Genomic_DNA"/>
</dbReference>
<proteinExistence type="predicted"/>
<gene>
    <name evidence="6" type="ORF">EC912_103241</name>
</gene>
<evidence type="ECO:0000256" key="3">
    <source>
        <dbReference type="ARBA" id="ARBA00022989"/>
    </source>
</evidence>